<keyword evidence="1" id="KW-0472">Membrane</keyword>
<sequence>MFWRLIALEVGTPGAGRGPYSTSAWPLAFLAAAGFGWIDVTTGLVFAIGTMALGLAVIAFAAVARAGLPWWAKLAVFVGELLFAAVVIVVKLLAHG</sequence>
<dbReference type="Proteomes" id="UP000198891">
    <property type="component" value="Unassembled WGS sequence"/>
</dbReference>
<protein>
    <submittedName>
        <fullName evidence="2">Uncharacterized protein</fullName>
    </submittedName>
</protein>
<evidence type="ECO:0000256" key="1">
    <source>
        <dbReference type="SAM" id="Phobius"/>
    </source>
</evidence>
<name>A0A1H3S7D3_9MICO</name>
<dbReference type="AlphaFoldDB" id="A0A1H3S7D3"/>
<evidence type="ECO:0000313" key="2">
    <source>
        <dbReference type="EMBL" id="SDZ33451.1"/>
    </source>
</evidence>
<organism evidence="2 3">
    <name type="scientific">Herbiconiux ginsengi</name>
    <dbReference type="NCBI Taxonomy" id="381665"/>
    <lineage>
        <taxon>Bacteria</taxon>
        <taxon>Bacillati</taxon>
        <taxon>Actinomycetota</taxon>
        <taxon>Actinomycetes</taxon>
        <taxon>Micrococcales</taxon>
        <taxon>Microbacteriaceae</taxon>
        <taxon>Herbiconiux</taxon>
    </lineage>
</organism>
<gene>
    <name evidence="2" type="ORF">SAMN05216554_3343</name>
</gene>
<proteinExistence type="predicted"/>
<keyword evidence="1" id="KW-1133">Transmembrane helix</keyword>
<feature type="transmembrane region" description="Helical" evidence="1">
    <location>
        <begin position="70"/>
        <end position="94"/>
    </location>
</feature>
<evidence type="ECO:0000313" key="3">
    <source>
        <dbReference type="Proteomes" id="UP000198891"/>
    </source>
</evidence>
<feature type="transmembrane region" description="Helical" evidence="1">
    <location>
        <begin position="45"/>
        <end position="64"/>
    </location>
</feature>
<accession>A0A1H3S7D3</accession>
<feature type="transmembrane region" description="Helical" evidence="1">
    <location>
        <begin position="20"/>
        <end position="38"/>
    </location>
</feature>
<keyword evidence="3" id="KW-1185">Reference proteome</keyword>
<reference evidence="2 3" key="1">
    <citation type="submission" date="2016-10" db="EMBL/GenBank/DDBJ databases">
        <authorList>
            <person name="de Groot N.N."/>
        </authorList>
    </citation>
    <scope>NUCLEOTIDE SEQUENCE [LARGE SCALE GENOMIC DNA]</scope>
    <source>
        <strain evidence="2 3">CGMCC 4.3491</strain>
    </source>
</reference>
<keyword evidence="1" id="KW-0812">Transmembrane</keyword>
<dbReference type="EMBL" id="FNPZ01000003">
    <property type="protein sequence ID" value="SDZ33451.1"/>
    <property type="molecule type" value="Genomic_DNA"/>
</dbReference>
<dbReference type="STRING" id="381665.SAMN05216554_3343"/>